<accession>A0A1L6MZ65</accession>
<dbReference type="Pfam" id="PF02410">
    <property type="entry name" value="RsfS"/>
    <property type="match status" value="1"/>
</dbReference>
<keyword evidence="2" id="KW-0963">Cytoplasm</keyword>
<dbReference type="KEGG" id="pabo:BCY86_04160"/>
<comment type="function">
    <text evidence="2">Functions as a ribosomal silencing factor. Interacts with ribosomal protein uL14 (rplN), blocking formation of intersubunit bridge B8. Prevents association of the 30S and 50S ribosomal subunits and the formation of functional ribosomes, thus repressing translation.</text>
</comment>
<evidence type="ECO:0000256" key="2">
    <source>
        <dbReference type="HAMAP-Rule" id="MF_01477"/>
    </source>
</evidence>
<dbReference type="GO" id="GO:0017148">
    <property type="term" value="P:negative regulation of translation"/>
    <property type="evidence" value="ECO:0007669"/>
    <property type="project" value="UniProtKB-UniRule"/>
</dbReference>
<dbReference type="GO" id="GO:0005737">
    <property type="term" value="C:cytoplasm"/>
    <property type="evidence" value="ECO:0007669"/>
    <property type="project" value="UniProtKB-SubCell"/>
</dbReference>
<dbReference type="HAMAP" id="MF_01477">
    <property type="entry name" value="Iojap_RsfS"/>
    <property type="match status" value="1"/>
</dbReference>
<organism evidence="3 4">
    <name type="scientific">Pajaroellobacter abortibovis</name>
    <dbReference type="NCBI Taxonomy" id="1882918"/>
    <lineage>
        <taxon>Bacteria</taxon>
        <taxon>Pseudomonadati</taxon>
        <taxon>Myxococcota</taxon>
        <taxon>Polyangia</taxon>
        <taxon>Polyangiales</taxon>
        <taxon>Polyangiaceae</taxon>
    </lineage>
</organism>
<keyword evidence="4" id="KW-1185">Reference proteome</keyword>
<comment type="subunit">
    <text evidence="2">Interacts with ribosomal protein uL14 (rplN).</text>
</comment>
<comment type="similarity">
    <text evidence="1 2">Belongs to the Iojap/RsfS family.</text>
</comment>
<dbReference type="PANTHER" id="PTHR21043">
    <property type="entry name" value="IOJAP SUPERFAMILY ORTHOLOG"/>
    <property type="match status" value="1"/>
</dbReference>
<name>A0A1L6MZ65_9BACT</name>
<keyword evidence="2" id="KW-0810">Translation regulation</keyword>
<dbReference type="GO" id="GO:0090071">
    <property type="term" value="P:negative regulation of ribosome biogenesis"/>
    <property type="evidence" value="ECO:0007669"/>
    <property type="project" value="UniProtKB-UniRule"/>
</dbReference>
<gene>
    <name evidence="2" type="primary">rsfS</name>
    <name evidence="3" type="ORF">BCY86_04160</name>
</gene>
<dbReference type="EMBL" id="CP016908">
    <property type="protein sequence ID" value="APS00881.1"/>
    <property type="molecule type" value="Genomic_DNA"/>
</dbReference>
<dbReference type="Proteomes" id="UP000185544">
    <property type="component" value="Chromosome"/>
</dbReference>
<protein>
    <recommendedName>
        <fullName evidence="2">Ribosomal silencing factor RsfS</fullName>
    </recommendedName>
</protein>
<reference evidence="3 4" key="1">
    <citation type="submission" date="2016-08" db="EMBL/GenBank/DDBJ databases">
        <title>Identification and validation of antigenic proteins from Pajaroellobacter abortibovis using de-novo genome sequence assembly and reverse vaccinology.</title>
        <authorList>
            <person name="Welly B.T."/>
            <person name="Miller M.R."/>
            <person name="Stott J.L."/>
            <person name="Blanchard M.T."/>
            <person name="Islas-Trejo A.D."/>
            <person name="O'Rourke S.M."/>
            <person name="Young A.E."/>
            <person name="Medrano J.F."/>
            <person name="Van Eenennaam A.L."/>
        </authorList>
    </citation>
    <scope>NUCLEOTIDE SEQUENCE [LARGE SCALE GENOMIC DNA]</scope>
    <source>
        <strain evidence="3 4">BTF92-0548A/99-0131</strain>
    </source>
</reference>
<keyword evidence="2" id="KW-0678">Repressor</keyword>
<dbReference type="SUPFAM" id="SSF81301">
    <property type="entry name" value="Nucleotidyltransferase"/>
    <property type="match status" value="1"/>
</dbReference>
<dbReference type="NCBIfam" id="TIGR00090">
    <property type="entry name" value="rsfS_iojap_ybeB"/>
    <property type="match status" value="1"/>
</dbReference>
<dbReference type="PANTHER" id="PTHR21043:SF0">
    <property type="entry name" value="MITOCHONDRIAL ASSEMBLY OF RIBOSOMAL LARGE SUBUNIT PROTEIN 1"/>
    <property type="match status" value="1"/>
</dbReference>
<evidence type="ECO:0000313" key="4">
    <source>
        <dbReference type="Proteomes" id="UP000185544"/>
    </source>
</evidence>
<dbReference type="InterPro" id="IPR043519">
    <property type="entry name" value="NT_sf"/>
</dbReference>
<proteinExistence type="inferred from homology"/>
<dbReference type="GO" id="GO:0042256">
    <property type="term" value="P:cytosolic ribosome assembly"/>
    <property type="evidence" value="ECO:0007669"/>
    <property type="project" value="UniProtKB-UniRule"/>
</dbReference>
<dbReference type="GO" id="GO:0043023">
    <property type="term" value="F:ribosomal large subunit binding"/>
    <property type="evidence" value="ECO:0007669"/>
    <property type="project" value="TreeGrafter"/>
</dbReference>
<dbReference type="Gene3D" id="3.30.460.10">
    <property type="entry name" value="Beta Polymerase, domain 2"/>
    <property type="match status" value="1"/>
</dbReference>
<dbReference type="InterPro" id="IPR004394">
    <property type="entry name" value="Iojap/RsfS/C7orf30"/>
</dbReference>
<evidence type="ECO:0000256" key="1">
    <source>
        <dbReference type="ARBA" id="ARBA00010574"/>
    </source>
</evidence>
<dbReference type="AlphaFoldDB" id="A0A1L6MZ65"/>
<evidence type="ECO:0000313" key="3">
    <source>
        <dbReference type="EMBL" id="APS00881.1"/>
    </source>
</evidence>
<dbReference type="STRING" id="1882918.BCY86_04160"/>
<sequence>MSTEQPEKTSFERSHEQARRLALQIATAAMEKKAASLEILDVRRHVDYTDFLVLMMGHSDRQVAALVYGIEEALRKKNKKIHCSVEGLPHAYWVIMDFGDVVAHLFQQQAHQLYDLEGLWMDAQRIKLPKDKEEQGKNAA</sequence>
<comment type="subcellular location">
    <subcellularLocation>
        <location evidence="2">Cytoplasm</location>
    </subcellularLocation>
</comment>